<sequence length="108" mass="11770">MANRKRDRSPSPGPDEDHETMRIMPIGAGNEVGRSCVILKYMGKTIMLDCGIHPGYNGIAALPFFDAIDPSEVRGVVGIYTRVFEHPIVHSIDGIHLCVAVLRKNVGA</sequence>
<keyword evidence="3" id="KW-1185">Reference proteome</keyword>
<feature type="region of interest" description="Disordered" evidence="1">
    <location>
        <begin position="1"/>
        <end position="21"/>
    </location>
</feature>
<dbReference type="AlphaFoldDB" id="D8LKR4"/>
<dbReference type="OrthoDB" id="10249535at2759"/>
<dbReference type="GO" id="GO:0003723">
    <property type="term" value="F:RNA binding"/>
    <property type="evidence" value="ECO:0007669"/>
    <property type="project" value="TreeGrafter"/>
</dbReference>
<dbReference type="InterPro" id="IPR050698">
    <property type="entry name" value="MBL"/>
</dbReference>
<evidence type="ECO:0000313" key="2">
    <source>
        <dbReference type="EMBL" id="CBN76099.1"/>
    </source>
</evidence>
<dbReference type="InParanoid" id="D8LKR4"/>
<protein>
    <submittedName>
        <fullName evidence="2">Uncharacterized protein</fullName>
    </submittedName>
</protein>
<dbReference type="GO" id="GO:0006398">
    <property type="term" value="P:mRNA 3'-end processing by stem-loop binding and cleavage"/>
    <property type="evidence" value="ECO:0007669"/>
    <property type="project" value="TreeGrafter"/>
</dbReference>
<dbReference type="GO" id="GO:0005847">
    <property type="term" value="C:mRNA cleavage and polyadenylation specificity factor complex"/>
    <property type="evidence" value="ECO:0007669"/>
    <property type="project" value="TreeGrafter"/>
</dbReference>
<dbReference type="Proteomes" id="UP000002630">
    <property type="component" value="Unassembled WGS sequence"/>
</dbReference>
<dbReference type="InterPro" id="IPR036866">
    <property type="entry name" value="RibonucZ/Hydroxyglut_hydro"/>
</dbReference>
<dbReference type="GO" id="GO:0004521">
    <property type="term" value="F:RNA endonuclease activity"/>
    <property type="evidence" value="ECO:0007669"/>
    <property type="project" value="TreeGrafter"/>
</dbReference>
<dbReference type="SUPFAM" id="SSF56281">
    <property type="entry name" value="Metallo-hydrolase/oxidoreductase"/>
    <property type="match status" value="1"/>
</dbReference>
<dbReference type="PANTHER" id="PTHR11203">
    <property type="entry name" value="CLEAVAGE AND POLYADENYLATION SPECIFICITY FACTOR FAMILY MEMBER"/>
    <property type="match status" value="1"/>
</dbReference>
<dbReference type="Gene3D" id="3.60.15.10">
    <property type="entry name" value="Ribonuclease Z/Hydroxyacylglutathione hydrolase-like"/>
    <property type="match status" value="1"/>
</dbReference>
<reference evidence="2 3" key="1">
    <citation type="journal article" date="2010" name="Nature">
        <title>The Ectocarpus genome and the independent evolution of multicellularity in brown algae.</title>
        <authorList>
            <person name="Cock J.M."/>
            <person name="Sterck L."/>
            <person name="Rouze P."/>
            <person name="Scornet D."/>
            <person name="Allen A.E."/>
            <person name="Amoutzias G."/>
            <person name="Anthouard V."/>
            <person name="Artiguenave F."/>
            <person name="Aury J.M."/>
            <person name="Badger J.H."/>
            <person name="Beszteri B."/>
            <person name="Billiau K."/>
            <person name="Bonnet E."/>
            <person name="Bothwell J.H."/>
            <person name="Bowler C."/>
            <person name="Boyen C."/>
            <person name="Brownlee C."/>
            <person name="Carrano C.J."/>
            <person name="Charrier B."/>
            <person name="Cho G.Y."/>
            <person name="Coelho S.M."/>
            <person name="Collen J."/>
            <person name="Corre E."/>
            <person name="Da Silva C."/>
            <person name="Delage L."/>
            <person name="Delaroque N."/>
            <person name="Dittami S.M."/>
            <person name="Doulbeau S."/>
            <person name="Elias M."/>
            <person name="Farnham G."/>
            <person name="Gachon C.M."/>
            <person name="Gschloessl B."/>
            <person name="Heesch S."/>
            <person name="Jabbari K."/>
            <person name="Jubin C."/>
            <person name="Kawai H."/>
            <person name="Kimura K."/>
            <person name="Kloareg B."/>
            <person name="Kupper F.C."/>
            <person name="Lang D."/>
            <person name="Le Bail A."/>
            <person name="Leblanc C."/>
            <person name="Lerouge P."/>
            <person name="Lohr M."/>
            <person name="Lopez P.J."/>
            <person name="Martens C."/>
            <person name="Maumus F."/>
            <person name="Michel G."/>
            <person name="Miranda-Saavedra D."/>
            <person name="Morales J."/>
            <person name="Moreau H."/>
            <person name="Motomura T."/>
            <person name="Nagasato C."/>
            <person name="Napoli C.A."/>
            <person name="Nelson D.R."/>
            <person name="Nyvall-Collen P."/>
            <person name="Peters A.F."/>
            <person name="Pommier C."/>
            <person name="Potin P."/>
            <person name="Poulain J."/>
            <person name="Quesneville H."/>
            <person name="Read B."/>
            <person name="Rensing S.A."/>
            <person name="Ritter A."/>
            <person name="Rousvoal S."/>
            <person name="Samanta M."/>
            <person name="Samson G."/>
            <person name="Schroeder D.C."/>
            <person name="Segurens B."/>
            <person name="Strittmatter M."/>
            <person name="Tonon T."/>
            <person name="Tregear J.W."/>
            <person name="Valentin K."/>
            <person name="von Dassow P."/>
            <person name="Yamagishi T."/>
            <person name="Van de Peer Y."/>
            <person name="Wincker P."/>
        </authorList>
    </citation>
    <scope>NUCLEOTIDE SEQUENCE [LARGE SCALE GENOMIC DNA]</scope>
    <source>
        <strain evidence="3">Ec32 / CCAP1310/4</strain>
    </source>
</reference>
<evidence type="ECO:0000256" key="1">
    <source>
        <dbReference type="SAM" id="MobiDB-lite"/>
    </source>
</evidence>
<organism evidence="2 3">
    <name type="scientific">Ectocarpus siliculosus</name>
    <name type="common">Brown alga</name>
    <name type="synonym">Conferva siliculosa</name>
    <dbReference type="NCBI Taxonomy" id="2880"/>
    <lineage>
        <taxon>Eukaryota</taxon>
        <taxon>Sar</taxon>
        <taxon>Stramenopiles</taxon>
        <taxon>Ochrophyta</taxon>
        <taxon>PX clade</taxon>
        <taxon>Phaeophyceae</taxon>
        <taxon>Ectocarpales</taxon>
        <taxon>Ectocarpaceae</taxon>
        <taxon>Ectocarpus</taxon>
    </lineage>
</organism>
<dbReference type="eggNOG" id="KOG1137">
    <property type="taxonomic scope" value="Eukaryota"/>
</dbReference>
<accession>D8LKR4</accession>
<proteinExistence type="predicted"/>
<evidence type="ECO:0000313" key="3">
    <source>
        <dbReference type="Proteomes" id="UP000002630"/>
    </source>
</evidence>
<dbReference type="EMBL" id="FN649760">
    <property type="protein sequence ID" value="CBN76099.1"/>
    <property type="molecule type" value="Genomic_DNA"/>
</dbReference>
<name>D8LKR4_ECTSI</name>
<gene>
    <name evidence="2" type="ORF">Esi_0304_0024</name>
</gene>
<dbReference type="STRING" id="2880.D8LKR4"/>
<dbReference type="PANTHER" id="PTHR11203:SF11">
    <property type="entry name" value="CLEAVAGE AND POLYADENYLATION SPECIFICITY FACTOR SUBUNIT 3"/>
    <property type="match status" value="1"/>
</dbReference>
<dbReference type="GO" id="GO:0004534">
    <property type="term" value="F:5'-3' RNA exonuclease activity"/>
    <property type="evidence" value="ECO:0007669"/>
    <property type="project" value="TreeGrafter"/>
</dbReference>